<name>A0A1I7ZJ35_9BILA</name>
<evidence type="ECO:0000313" key="1">
    <source>
        <dbReference type="Proteomes" id="UP000095287"/>
    </source>
</evidence>
<reference evidence="2" key="1">
    <citation type="submission" date="2016-11" db="UniProtKB">
        <authorList>
            <consortium name="WormBaseParasite"/>
        </authorList>
    </citation>
    <scope>IDENTIFICATION</scope>
</reference>
<keyword evidence="1" id="KW-1185">Reference proteome</keyword>
<dbReference type="AlphaFoldDB" id="A0A1I7ZJ35"/>
<protein>
    <submittedName>
        <fullName evidence="2">DUF295 domain-containing protein</fullName>
    </submittedName>
</protein>
<evidence type="ECO:0000313" key="2">
    <source>
        <dbReference type="WBParaSite" id="L893_g2705.t1"/>
    </source>
</evidence>
<dbReference type="WBParaSite" id="L893_g2705.t1">
    <property type="protein sequence ID" value="L893_g2705.t1"/>
    <property type="gene ID" value="L893_g2705"/>
</dbReference>
<organism evidence="1 2">
    <name type="scientific">Steinernema glaseri</name>
    <dbReference type="NCBI Taxonomy" id="37863"/>
    <lineage>
        <taxon>Eukaryota</taxon>
        <taxon>Metazoa</taxon>
        <taxon>Ecdysozoa</taxon>
        <taxon>Nematoda</taxon>
        <taxon>Chromadorea</taxon>
        <taxon>Rhabditida</taxon>
        <taxon>Tylenchina</taxon>
        <taxon>Panagrolaimomorpha</taxon>
        <taxon>Strongyloidoidea</taxon>
        <taxon>Steinernematidae</taxon>
        <taxon>Steinernema</taxon>
    </lineage>
</organism>
<sequence length="174" mass="19613">MPWTFAWFVPSRGFELETGAVLHRRGELYEHVFSSSARRLPIVPCLHDSILLLLLGQRSNEGFCFLRLVLYQSMPLFRDDCASVKTRPSGCSCICAKIVAIHPVPVVEDESGRCELDALPQDAIAEVGDFAYFFVKCGAEPLRCRRMTVIPAELFPVAQYQLDLFRRTHSTTSS</sequence>
<accession>A0A1I7ZJ35</accession>
<dbReference type="Proteomes" id="UP000095287">
    <property type="component" value="Unplaced"/>
</dbReference>
<proteinExistence type="predicted"/>